<proteinExistence type="predicted"/>
<accession>A0ABD6G8E5</accession>
<evidence type="ECO:0000256" key="1">
    <source>
        <dbReference type="SAM" id="MobiDB-lite"/>
    </source>
</evidence>
<evidence type="ECO:0000313" key="3">
    <source>
        <dbReference type="Proteomes" id="UP000175993"/>
    </source>
</evidence>
<sequence length="152" mass="15584">MGEDVTSARDAVKEGGEAAVEKVKDVVTDQKTFAAHQVGGIATALEKVGAELEGSDQQHVGRYAKQIGSSVQSFANDIEGKDLGEIASMAEEFGRKQPLAFLGVAALAGLAASRFLTASSARTSNSIKTSSTDRPGPSQSTASLRTGGVDNG</sequence>
<dbReference type="Proteomes" id="UP000175993">
    <property type="component" value="Unassembled WGS sequence"/>
</dbReference>
<feature type="compositionally biased region" description="Polar residues" evidence="1">
    <location>
        <begin position="119"/>
        <end position="144"/>
    </location>
</feature>
<gene>
    <name evidence="2" type="ORF">BBI04_003900</name>
</gene>
<dbReference type="RefSeq" id="WP_139190152.1">
    <property type="nucleotide sequence ID" value="NZ_MBEV02000002.1"/>
</dbReference>
<reference evidence="2 3" key="1">
    <citation type="submission" date="2019-11" db="EMBL/GenBank/DDBJ databases">
        <title>Whole-genome sequencing of Allorhizobium vitis.</title>
        <authorList>
            <person name="Gan H.M."/>
            <person name="Savka M.A."/>
        </authorList>
    </citation>
    <scope>NUCLEOTIDE SEQUENCE [LARGE SCALE GENOMIC DNA]</scope>
    <source>
        <strain evidence="2 3">AB4</strain>
    </source>
</reference>
<feature type="region of interest" description="Disordered" evidence="1">
    <location>
        <begin position="119"/>
        <end position="152"/>
    </location>
</feature>
<dbReference type="AlphaFoldDB" id="A0ABD6G8E5"/>
<protein>
    <submittedName>
        <fullName evidence="2">Nutrient deprivation-induced protein</fullName>
    </submittedName>
</protein>
<dbReference type="EMBL" id="MBEV02000002">
    <property type="protein sequence ID" value="MUP03963.1"/>
    <property type="molecule type" value="Genomic_DNA"/>
</dbReference>
<comment type="caution">
    <text evidence="2">The sequence shown here is derived from an EMBL/GenBank/DDBJ whole genome shotgun (WGS) entry which is preliminary data.</text>
</comment>
<organism evidence="2 3">
    <name type="scientific">Agrobacterium vitis</name>
    <name type="common">Rhizobium vitis</name>
    <dbReference type="NCBI Taxonomy" id="373"/>
    <lineage>
        <taxon>Bacteria</taxon>
        <taxon>Pseudomonadati</taxon>
        <taxon>Pseudomonadota</taxon>
        <taxon>Alphaproteobacteria</taxon>
        <taxon>Hyphomicrobiales</taxon>
        <taxon>Rhizobiaceae</taxon>
        <taxon>Rhizobium/Agrobacterium group</taxon>
        <taxon>Agrobacterium</taxon>
    </lineage>
</organism>
<name>A0ABD6G8E5_AGRVI</name>
<evidence type="ECO:0000313" key="2">
    <source>
        <dbReference type="EMBL" id="MUP03963.1"/>
    </source>
</evidence>